<dbReference type="EMBL" id="MU266330">
    <property type="protein sequence ID" value="KAH7930714.1"/>
    <property type="molecule type" value="Genomic_DNA"/>
</dbReference>
<protein>
    <submittedName>
        <fullName evidence="1">Uncharacterized protein</fullName>
    </submittedName>
</protein>
<gene>
    <name evidence="1" type="ORF">BV22DRAFT_49757</name>
</gene>
<comment type="caution">
    <text evidence="1">The sequence shown here is derived from an EMBL/GenBank/DDBJ whole genome shotgun (WGS) entry which is preliminary data.</text>
</comment>
<keyword evidence="2" id="KW-1185">Reference proteome</keyword>
<accession>A0ACB8BYF2</accession>
<reference evidence="1" key="1">
    <citation type="journal article" date="2021" name="New Phytol.">
        <title>Evolutionary innovations through gain and loss of genes in the ectomycorrhizal Boletales.</title>
        <authorList>
            <person name="Wu G."/>
            <person name="Miyauchi S."/>
            <person name="Morin E."/>
            <person name="Kuo A."/>
            <person name="Drula E."/>
            <person name="Varga T."/>
            <person name="Kohler A."/>
            <person name="Feng B."/>
            <person name="Cao Y."/>
            <person name="Lipzen A."/>
            <person name="Daum C."/>
            <person name="Hundley H."/>
            <person name="Pangilinan J."/>
            <person name="Johnson J."/>
            <person name="Barry K."/>
            <person name="LaButti K."/>
            <person name="Ng V."/>
            <person name="Ahrendt S."/>
            <person name="Min B."/>
            <person name="Choi I.G."/>
            <person name="Park H."/>
            <person name="Plett J.M."/>
            <person name="Magnuson J."/>
            <person name="Spatafora J.W."/>
            <person name="Nagy L.G."/>
            <person name="Henrissat B."/>
            <person name="Grigoriev I.V."/>
            <person name="Yang Z.L."/>
            <person name="Xu J."/>
            <person name="Martin F.M."/>
        </authorList>
    </citation>
    <scope>NUCLEOTIDE SEQUENCE</scope>
    <source>
        <strain evidence="1">KUC20120723A-06</strain>
    </source>
</reference>
<dbReference type="Proteomes" id="UP000790709">
    <property type="component" value="Unassembled WGS sequence"/>
</dbReference>
<sequence length="943" mass="101803">MTTLVMASNAHDEREPLRSTRKAENRFYAFFRSRSRSRSKSTPASSIVSSEVKPLPVTQPRILHTRHSSLYNENADYGHVQDSAVATSSKPPTRSQSRPISSTTTATHSTIAPLPSDTYRSKSRITRSEYVHEEDDESNLRDPDSQDHRERDEFQSDDRHDRVYRPETPSSTARRKLGLHNIFGISLSRKNSSGSTRKTSSSISERKPSSSGSSHQDSSISDRKGTSSTSSQRPPSASRKRSFRLNSRPSTPKASDDAHTPKSSTHPLPVPSSPLPLSASPRRLSFGLASTSQSHVSKPSSGHHLPSGSHRSYGSRRLSASSQQTPHDSAVALPEETIPENCSNADLSNSCLDPSVPPNVKHKDYTTTKPWLAARFRSRSNERPATDYMSHSAPTPSSPIASMSAPPSPHHRPSDGYDHDHADIPPVPILDPAPHSGARSTSPRPPLPAIPQIIHTPPTPQRPGQAQFDSPVRLHASPSKLGPGKGKQREVVVRDPHDQPVTSRSPLPISGTQSRSNGEAATKPNSKYDAHASAHQNVRTRARFSPRLFGGKDLPKEKEPKGKAALQMDGGTKPSGGLAHPPHGATSVGPPRNMTSRRAKHGSFDFERPVSGLNRSNSTVNGSVVHSLRTESSSAQLPRNVSTIHRPLPLERTTSESSSRTGRSRTYAYHPAHAESPLLAPLTAHHTGASVASFSSASASAQSKSTGKGVGGGPGGTGLSSSWGRAAGRRAQRTSHGAFSFEPAVSAPNSPVPPTSTLPISPLRTDFEPLADPASLPLSSPLRTEFEMGGGYGRGTNRSARGRDTGVKRDWQREREPERKSRGKGKGHSLDLGLGLSWAPNRVREEAIMPGLFLSRSNSRKAASRRGRDVTKVFENVLSEASFEAFKKYVHHFDAHTIPLDGPSGLLSRVEKLLSGAGVGEREKAELLGEFATFVEGHGEYPI</sequence>
<evidence type="ECO:0000313" key="1">
    <source>
        <dbReference type="EMBL" id="KAH7930714.1"/>
    </source>
</evidence>
<name>A0ACB8BYF2_9AGAM</name>
<evidence type="ECO:0000313" key="2">
    <source>
        <dbReference type="Proteomes" id="UP000790709"/>
    </source>
</evidence>
<organism evidence="1 2">
    <name type="scientific">Leucogyrophana mollusca</name>
    <dbReference type="NCBI Taxonomy" id="85980"/>
    <lineage>
        <taxon>Eukaryota</taxon>
        <taxon>Fungi</taxon>
        <taxon>Dikarya</taxon>
        <taxon>Basidiomycota</taxon>
        <taxon>Agaricomycotina</taxon>
        <taxon>Agaricomycetes</taxon>
        <taxon>Agaricomycetidae</taxon>
        <taxon>Boletales</taxon>
        <taxon>Boletales incertae sedis</taxon>
        <taxon>Leucogyrophana</taxon>
    </lineage>
</organism>
<proteinExistence type="predicted"/>